<dbReference type="InterPro" id="IPR011250">
    <property type="entry name" value="OMP/PagP_B-barrel"/>
</dbReference>
<feature type="domain" description="Outer membrane protein beta-barrel" evidence="3">
    <location>
        <begin position="10"/>
        <end position="172"/>
    </location>
</feature>
<dbReference type="RefSeq" id="WP_116303170.1">
    <property type="nucleotide sequence ID" value="NZ_NFZV01000018.1"/>
</dbReference>
<evidence type="ECO:0000259" key="3">
    <source>
        <dbReference type="Pfam" id="PF13505"/>
    </source>
</evidence>
<sequence length="188" mass="20057">MTRIIATGVASALLLLSPMPAPAAQTGEVVGGGQLSLLLFKNDETGHEAESPMITYRLGYFMTPNISVEGRFGHGISNWRNNNADTTGNGTDDELELDRLFGIYLTAHQPLPSNNAVSLYGTVGVSDARMTESPLAESISARNRGASIGIGAEFIAYDGFRFNAEYMHYVSDSGNRLSAVSIGGLYAF</sequence>
<protein>
    <recommendedName>
        <fullName evidence="3">Outer membrane protein beta-barrel domain-containing protein</fullName>
    </recommendedName>
</protein>
<feature type="chain" id="PRO_5017705307" description="Outer membrane protein beta-barrel domain-containing protein" evidence="2">
    <location>
        <begin position="24"/>
        <end position="188"/>
    </location>
</feature>
<evidence type="ECO:0000256" key="1">
    <source>
        <dbReference type="ARBA" id="ARBA00022729"/>
    </source>
</evidence>
<name>A0A3E0WPM9_9GAMM</name>
<accession>A0A3E0WPM9</accession>
<dbReference type="AlphaFoldDB" id="A0A3E0WPM9"/>
<dbReference type="SUPFAM" id="SSF56925">
    <property type="entry name" value="OMPA-like"/>
    <property type="match status" value="1"/>
</dbReference>
<dbReference type="Pfam" id="PF13505">
    <property type="entry name" value="OMP_b-brl"/>
    <property type="match status" value="1"/>
</dbReference>
<keyword evidence="5" id="KW-1185">Reference proteome</keyword>
<dbReference type="InterPro" id="IPR027385">
    <property type="entry name" value="Beta-barrel_OMP"/>
</dbReference>
<comment type="caution">
    <text evidence="4">The sequence shown here is derived from an EMBL/GenBank/DDBJ whole genome shotgun (WGS) entry which is preliminary data.</text>
</comment>
<evidence type="ECO:0000256" key="2">
    <source>
        <dbReference type="SAM" id="SignalP"/>
    </source>
</evidence>
<keyword evidence="1 2" id="KW-0732">Signal</keyword>
<proteinExistence type="predicted"/>
<dbReference type="EMBL" id="NFZW01000017">
    <property type="protein sequence ID" value="RFA34111.1"/>
    <property type="molecule type" value="Genomic_DNA"/>
</dbReference>
<dbReference type="Proteomes" id="UP000256763">
    <property type="component" value="Unassembled WGS sequence"/>
</dbReference>
<reference evidence="5" key="1">
    <citation type="submission" date="2017-05" db="EMBL/GenBank/DDBJ databases">
        <authorList>
            <person name="Sharma S."/>
            <person name="Sidhu C."/>
            <person name="Pinnaka A.K."/>
        </authorList>
    </citation>
    <scope>NUCLEOTIDE SEQUENCE [LARGE SCALE GENOMIC DNA]</scope>
    <source>
        <strain evidence="5">AK93</strain>
    </source>
</reference>
<feature type="signal peptide" evidence="2">
    <location>
        <begin position="1"/>
        <end position="23"/>
    </location>
</feature>
<dbReference type="Gene3D" id="2.40.160.20">
    <property type="match status" value="1"/>
</dbReference>
<gene>
    <name evidence="4" type="ORF">CAL65_15785</name>
</gene>
<dbReference type="OrthoDB" id="5901526at2"/>
<organism evidence="4 5">
    <name type="scientific">Alkalilimnicola ehrlichii</name>
    <dbReference type="NCBI Taxonomy" id="351052"/>
    <lineage>
        <taxon>Bacteria</taxon>
        <taxon>Pseudomonadati</taxon>
        <taxon>Pseudomonadota</taxon>
        <taxon>Gammaproteobacteria</taxon>
        <taxon>Chromatiales</taxon>
        <taxon>Ectothiorhodospiraceae</taxon>
        <taxon>Alkalilimnicola</taxon>
    </lineage>
</organism>
<evidence type="ECO:0000313" key="5">
    <source>
        <dbReference type="Proteomes" id="UP000256763"/>
    </source>
</evidence>
<evidence type="ECO:0000313" key="4">
    <source>
        <dbReference type="EMBL" id="RFA34111.1"/>
    </source>
</evidence>